<evidence type="ECO:0000256" key="2">
    <source>
        <dbReference type="ARBA" id="ARBA00022664"/>
    </source>
</evidence>
<sequence length="437" mass="47759">MGYGEMSADNGAGSASSRQFVLEKEGELRVEVGTDAPLRLRLLDGTAEVFGAEIPRAKWLTVPALEKIAIFTWKGATIELDGISEVEYVADETPMVSYVNVHAVLDGRRARAKSGNDADSSQGPRVIVVGPTDSGKSSLCRMLLNWACKRSWIPTFVDLDVGQGSTTIPGCIAASPVELPLDAFGGMPTEMPAVYFYGHTRASANVELYKVLMKELAQTLERRFSCLSDHKAAGMVINTMGWVEGLGYELLLQAINTFNADVVLVLGQEKLFSMLKKDVLKSKPTIDIVKLHKSEGVVPRNQKVRQQSQNCKIKEYFYGFINDLSPYTLRENFGNISVFRIGVGNQLPVSIDPIGAEPVSDPTRATAININGDFLHAVLAISYADDPDQILSCNIAGFLYVSEIDFESEKITFLAPCPGELPSRILIIGTLKWSDNQ</sequence>
<evidence type="ECO:0000256" key="3">
    <source>
        <dbReference type="ARBA" id="ARBA00022741"/>
    </source>
</evidence>
<dbReference type="GO" id="GO:0051731">
    <property type="term" value="F:polynucleotide 5'-hydroxyl-kinase activity"/>
    <property type="evidence" value="ECO:0007669"/>
    <property type="project" value="InterPro"/>
</dbReference>
<dbReference type="InterPro" id="IPR010655">
    <property type="entry name" value="Clp1_C"/>
</dbReference>
<accession>A0A2H9ZWE6</accession>
<dbReference type="FunFam" id="3.40.50.300:FF:001231">
    <property type="entry name" value="Protein CLP1 homolog"/>
    <property type="match status" value="1"/>
</dbReference>
<evidence type="ECO:0000256" key="4">
    <source>
        <dbReference type="ARBA" id="ARBA00022840"/>
    </source>
</evidence>
<dbReference type="InterPro" id="IPR038239">
    <property type="entry name" value="Clp1_N_sf"/>
</dbReference>
<feature type="binding site" evidence="6">
    <location>
        <position position="67"/>
    </location>
    <ligand>
        <name>ATP</name>
        <dbReference type="ChEBI" id="CHEBI:30616"/>
    </ligand>
</feature>
<dbReference type="Pfam" id="PF16573">
    <property type="entry name" value="CLP1_N"/>
    <property type="match status" value="1"/>
</dbReference>
<dbReference type="STRING" id="1088818.A0A2H9ZWE6"/>
<feature type="domain" description="Clp1 N-terminal" evidence="8">
    <location>
        <begin position="22"/>
        <end position="112"/>
    </location>
</feature>
<evidence type="ECO:0000259" key="8">
    <source>
        <dbReference type="Pfam" id="PF16573"/>
    </source>
</evidence>
<reference evidence="10 11" key="1">
    <citation type="journal article" date="2017" name="Nature">
        <title>The Apostasia genome and the evolution of orchids.</title>
        <authorList>
            <person name="Zhang G.Q."/>
            <person name="Liu K.W."/>
            <person name="Li Z."/>
            <person name="Lohaus R."/>
            <person name="Hsiao Y.Y."/>
            <person name="Niu S.C."/>
            <person name="Wang J.Y."/>
            <person name="Lin Y.C."/>
            <person name="Xu Q."/>
            <person name="Chen L.J."/>
            <person name="Yoshida K."/>
            <person name="Fujiwara S."/>
            <person name="Wang Z.W."/>
            <person name="Zhang Y.Q."/>
            <person name="Mitsuda N."/>
            <person name="Wang M."/>
            <person name="Liu G.H."/>
            <person name="Pecoraro L."/>
            <person name="Huang H.X."/>
            <person name="Xiao X.J."/>
            <person name="Lin M."/>
            <person name="Wu X.Y."/>
            <person name="Wu W.L."/>
            <person name="Chen Y.Y."/>
            <person name="Chang S.B."/>
            <person name="Sakamoto S."/>
            <person name="Ohme-Takagi M."/>
            <person name="Yagi M."/>
            <person name="Zeng S.J."/>
            <person name="Shen C.Y."/>
            <person name="Yeh C.M."/>
            <person name="Luo Y.B."/>
            <person name="Tsai W.C."/>
            <person name="Van de Peer Y."/>
            <person name="Liu Z.J."/>
        </authorList>
    </citation>
    <scope>NUCLEOTIDE SEQUENCE [LARGE SCALE GENOMIC DNA]</scope>
    <source>
        <strain evidence="11">cv. Shenzhen</strain>
        <tissue evidence="10">Stem</tissue>
    </source>
</reference>
<keyword evidence="4 6" id="KW-0067">ATP-binding</keyword>
<dbReference type="Pfam" id="PF16575">
    <property type="entry name" value="CLP1_P"/>
    <property type="match status" value="1"/>
</dbReference>
<keyword evidence="3 6" id="KW-0547">Nucleotide-binding</keyword>
<dbReference type="GO" id="GO:0005524">
    <property type="term" value="F:ATP binding"/>
    <property type="evidence" value="ECO:0007669"/>
    <property type="project" value="UniProtKB-UniRule"/>
</dbReference>
<dbReference type="Pfam" id="PF06807">
    <property type="entry name" value="Clp1"/>
    <property type="match status" value="1"/>
</dbReference>
<dbReference type="FunFam" id="2.40.30.330:FF:000002">
    <property type="entry name" value="Protein CLP1 homolog"/>
    <property type="match status" value="1"/>
</dbReference>
<dbReference type="InterPro" id="IPR032324">
    <property type="entry name" value="Clp1_N"/>
</dbReference>
<evidence type="ECO:0000259" key="9">
    <source>
        <dbReference type="Pfam" id="PF16575"/>
    </source>
</evidence>
<dbReference type="AlphaFoldDB" id="A0A2H9ZWE6"/>
<evidence type="ECO:0000259" key="7">
    <source>
        <dbReference type="Pfam" id="PF06807"/>
    </source>
</evidence>
<dbReference type="PANTHER" id="PTHR12755:SF6">
    <property type="entry name" value="POLYRIBONUCLEOTIDE 5'-HYDROXYL-KINASE CLP1"/>
    <property type="match status" value="1"/>
</dbReference>
<keyword evidence="2 6" id="KW-0507">mRNA processing</keyword>
<dbReference type="GO" id="GO:0006388">
    <property type="term" value="P:tRNA splicing, via endonucleolytic cleavage and ligation"/>
    <property type="evidence" value="ECO:0007669"/>
    <property type="project" value="TreeGrafter"/>
</dbReference>
<feature type="binding site" evidence="6">
    <location>
        <begin position="133"/>
        <end position="138"/>
    </location>
    <ligand>
        <name>ATP</name>
        <dbReference type="ChEBI" id="CHEBI:30616"/>
    </ligand>
</feature>
<evidence type="ECO:0000256" key="1">
    <source>
        <dbReference type="ARBA" id="ARBA00004123"/>
    </source>
</evidence>
<dbReference type="Gene3D" id="2.60.120.1030">
    <property type="entry name" value="Clp1, DNA binding domain"/>
    <property type="match status" value="1"/>
</dbReference>
<dbReference type="InterPro" id="IPR038238">
    <property type="entry name" value="Clp1_C_sf"/>
</dbReference>
<dbReference type="Proteomes" id="UP000236161">
    <property type="component" value="Unassembled WGS sequence"/>
</dbReference>
<name>A0A2H9ZWE6_9ASPA</name>
<comment type="similarity">
    <text evidence="6">Belongs to the Clp1 family. Clp1 subfamily.</text>
</comment>
<dbReference type="FunFam" id="2.60.120.1030:FF:000001">
    <property type="entry name" value="Protein CLP1 homolog 5"/>
    <property type="match status" value="1"/>
</dbReference>
<keyword evidence="5 6" id="KW-0539">Nucleus</keyword>
<dbReference type="InterPro" id="IPR032319">
    <property type="entry name" value="CLP1_P"/>
</dbReference>
<evidence type="ECO:0000256" key="5">
    <source>
        <dbReference type="ARBA" id="ARBA00023242"/>
    </source>
</evidence>
<dbReference type="GO" id="GO:0031124">
    <property type="term" value="P:mRNA 3'-end processing"/>
    <property type="evidence" value="ECO:0007669"/>
    <property type="project" value="UniProtKB-UniRule"/>
</dbReference>
<dbReference type="Gene3D" id="3.40.50.300">
    <property type="entry name" value="P-loop containing nucleotide triphosphate hydrolases"/>
    <property type="match status" value="1"/>
</dbReference>
<keyword evidence="10" id="KW-0808">Transferase</keyword>
<evidence type="ECO:0000313" key="10">
    <source>
        <dbReference type="EMBL" id="PKA47635.1"/>
    </source>
</evidence>
<dbReference type="InterPro" id="IPR028606">
    <property type="entry name" value="Clp1"/>
</dbReference>
<evidence type="ECO:0000256" key="6">
    <source>
        <dbReference type="HAMAP-Rule" id="MF_03035"/>
    </source>
</evidence>
<dbReference type="OrthoDB" id="258143at2759"/>
<keyword evidence="11" id="KW-1185">Reference proteome</keyword>
<dbReference type="Gene3D" id="2.40.30.330">
    <property type="entry name" value="Pre-mRNA cleavage complex subunit Clp1, C-terminal domain"/>
    <property type="match status" value="1"/>
</dbReference>
<dbReference type="SUPFAM" id="SSF52540">
    <property type="entry name" value="P-loop containing nucleoside triphosphate hydrolases"/>
    <property type="match status" value="1"/>
</dbReference>
<dbReference type="InterPro" id="IPR045116">
    <property type="entry name" value="Clp1/Grc3"/>
</dbReference>
<feature type="domain" description="Clp1 P-loop" evidence="9">
    <location>
        <begin position="130"/>
        <end position="319"/>
    </location>
</feature>
<dbReference type="HAMAP" id="MF_03035">
    <property type="entry name" value="Clp1"/>
    <property type="match status" value="1"/>
</dbReference>
<feature type="binding site" evidence="6">
    <location>
        <position position="27"/>
    </location>
    <ligand>
        <name>ATP</name>
        <dbReference type="ChEBI" id="CHEBI:30616"/>
    </ligand>
</feature>
<dbReference type="GO" id="GO:0005849">
    <property type="term" value="C:mRNA cleavage factor complex"/>
    <property type="evidence" value="ECO:0007669"/>
    <property type="project" value="InterPro"/>
</dbReference>
<organism evidence="10 11">
    <name type="scientific">Apostasia shenzhenica</name>
    <dbReference type="NCBI Taxonomy" id="1088818"/>
    <lineage>
        <taxon>Eukaryota</taxon>
        <taxon>Viridiplantae</taxon>
        <taxon>Streptophyta</taxon>
        <taxon>Embryophyta</taxon>
        <taxon>Tracheophyta</taxon>
        <taxon>Spermatophyta</taxon>
        <taxon>Magnoliopsida</taxon>
        <taxon>Liliopsida</taxon>
        <taxon>Asparagales</taxon>
        <taxon>Orchidaceae</taxon>
        <taxon>Apostasioideae</taxon>
        <taxon>Apostasia</taxon>
    </lineage>
</organism>
<comment type="subcellular location">
    <subcellularLocation>
        <location evidence="1 6">Nucleus</location>
    </subcellularLocation>
</comment>
<dbReference type="InterPro" id="IPR027417">
    <property type="entry name" value="P-loop_NTPase"/>
</dbReference>
<dbReference type="PANTHER" id="PTHR12755">
    <property type="entry name" value="CLEAVAGE/POLYADENYLATION FACTOR IA SUBUNIT CLP1P"/>
    <property type="match status" value="1"/>
</dbReference>
<feature type="domain" description="Clp1 C-terminal" evidence="7">
    <location>
        <begin position="324"/>
        <end position="435"/>
    </location>
</feature>
<dbReference type="EMBL" id="KZ453122">
    <property type="protein sequence ID" value="PKA47635.1"/>
    <property type="molecule type" value="Genomic_DNA"/>
</dbReference>
<evidence type="ECO:0000313" key="11">
    <source>
        <dbReference type="Proteomes" id="UP000236161"/>
    </source>
</evidence>
<comment type="function">
    <text evidence="6">Required for endonucleolytic cleavage during polyadenylation-dependent pre-mRNA 3'-end formation.</text>
</comment>
<gene>
    <name evidence="10" type="primary">CLPS3</name>
    <name evidence="10" type="ORF">AXF42_Ash014831</name>
</gene>
<protein>
    <recommendedName>
        <fullName evidence="6">Protein CLP1 homolog</fullName>
    </recommendedName>
</protein>
<proteinExistence type="inferred from homology"/>